<dbReference type="EMBL" id="JAEEGC010000173">
    <property type="protein sequence ID" value="MBV7276381.1"/>
    <property type="molecule type" value="Genomic_DNA"/>
</dbReference>
<organism evidence="9 10">
    <name type="scientific">Clostridium thailandense</name>
    <dbReference type="NCBI Taxonomy" id="2794346"/>
    <lineage>
        <taxon>Bacteria</taxon>
        <taxon>Bacillati</taxon>
        <taxon>Bacillota</taxon>
        <taxon>Clostridia</taxon>
        <taxon>Eubacteriales</taxon>
        <taxon>Clostridiaceae</taxon>
        <taxon>Clostridium</taxon>
    </lineage>
</organism>
<dbReference type="GO" id="GO:0017150">
    <property type="term" value="F:tRNA dihydrouridine synthase activity"/>
    <property type="evidence" value="ECO:0007669"/>
    <property type="project" value="InterPro"/>
</dbReference>
<dbReference type="CDD" id="cd02801">
    <property type="entry name" value="DUS_like_FMN"/>
    <property type="match status" value="1"/>
</dbReference>
<comment type="function">
    <text evidence="7">Catalyzes the synthesis of 5,6-dihydrouridine (D), a modified base found in the D-loop of most tRNAs, via the reduction of the C5-C6 double bond in target uridines.</text>
</comment>
<comment type="similarity">
    <text evidence="7">Belongs to the dus family.</text>
</comment>
<dbReference type="PANTHER" id="PTHR45846:SF1">
    <property type="entry name" value="TRNA-DIHYDROURIDINE(47) SYNTHASE [NAD(P)(+)]-LIKE"/>
    <property type="match status" value="1"/>
</dbReference>
<dbReference type="GO" id="GO:0050660">
    <property type="term" value="F:flavin adenine dinucleotide binding"/>
    <property type="evidence" value="ECO:0007669"/>
    <property type="project" value="InterPro"/>
</dbReference>
<dbReference type="AlphaFoldDB" id="A0A949WTM7"/>
<keyword evidence="6 7" id="KW-0560">Oxidoreductase</keyword>
<evidence type="ECO:0000256" key="6">
    <source>
        <dbReference type="ARBA" id="ARBA00023002"/>
    </source>
</evidence>
<evidence type="ECO:0000256" key="1">
    <source>
        <dbReference type="ARBA" id="ARBA00001917"/>
    </source>
</evidence>
<dbReference type="Pfam" id="PF01207">
    <property type="entry name" value="Dus"/>
    <property type="match status" value="1"/>
</dbReference>
<proteinExistence type="inferred from homology"/>
<keyword evidence="10" id="KW-1185">Reference proteome</keyword>
<dbReference type="Proteomes" id="UP000694308">
    <property type="component" value="Unassembled WGS sequence"/>
</dbReference>
<evidence type="ECO:0000256" key="3">
    <source>
        <dbReference type="ARBA" id="ARBA00022643"/>
    </source>
</evidence>
<dbReference type="InterPro" id="IPR004652">
    <property type="entry name" value="DusB-like"/>
</dbReference>
<feature type="domain" description="DUS-like FMN-binding" evidence="8">
    <location>
        <begin position="14"/>
        <end position="306"/>
    </location>
</feature>
<dbReference type="EC" id="1.3.1.-" evidence="7"/>
<keyword evidence="3 7" id="KW-0288">FMN</keyword>
<reference evidence="9" key="1">
    <citation type="submission" date="2020-12" db="EMBL/GenBank/DDBJ databases">
        <title>Clostridium thailandense sp. nov., a novel acetogenic bacterium isolated from peat land soil in Thailand.</title>
        <authorList>
            <person name="Chaikitkaew S."/>
            <person name="Birkeland N.K."/>
        </authorList>
    </citation>
    <scope>NUCLEOTIDE SEQUENCE</scope>
    <source>
        <strain evidence="9">PL3</strain>
    </source>
</reference>
<dbReference type="NCBIfam" id="TIGR00737">
    <property type="entry name" value="nifR3_yhdG"/>
    <property type="match status" value="1"/>
</dbReference>
<keyword evidence="2 7" id="KW-0285">Flavoprotein</keyword>
<evidence type="ECO:0000259" key="8">
    <source>
        <dbReference type="Pfam" id="PF01207"/>
    </source>
</evidence>
<dbReference type="GO" id="GO:0003723">
    <property type="term" value="F:RNA binding"/>
    <property type="evidence" value="ECO:0007669"/>
    <property type="project" value="TreeGrafter"/>
</dbReference>
<comment type="caution">
    <text evidence="9">The sequence shown here is derived from an EMBL/GenBank/DDBJ whole genome shotgun (WGS) entry which is preliminary data.</text>
</comment>
<evidence type="ECO:0000256" key="4">
    <source>
        <dbReference type="ARBA" id="ARBA00022694"/>
    </source>
</evidence>
<evidence type="ECO:0000256" key="2">
    <source>
        <dbReference type="ARBA" id="ARBA00022630"/>
    </source>
</evidence>
<dbReference type="PANTHER" id="PTHR45846">
    <property type="entry name" value="TRNA-DIHYDROURIDINE(47) SYNTHASE [NAD(P)(+)]-LIKE"/>
    <property type="match status" value="1"/>
</dbReference>
<name>A0A949WTM7_9CLOT</name>
<dbReference type="PROSITE" id="PS01136">
    <property type="entry name" value="UPF0034"/>
    <property type="match status" value="1"/>
</dbReference>
<evidence type="ECO:0000313" key="10">
    <source>
        <dbReference type="Proteomes" id="UP000694308"/>
    </source>
</evidence>
<evidence type="ECO:0000256" key="5">
    <source>
        <dbReference type="ARBA" id="ARBA00022857"/>
    </source>
</evidence>
<dbReference type="InterPro" id="IPR018517">
    <property type="entry name" value="tRNA_hU_synthase_CS"/>
</dbReference>
<comment type="cofactor">
    <cofactor evidence="1 7">
        <name>FMN</name>
        <dbReference type="ChEBI" id="CHEBI:58210"/>
    </cofactor>
</comment>
<sequence length="327" mass="36763">MKIKNLEFDNNVFLAPMAGVTDIAFRGLCKGVGCGLVYTEMVSSKALFHGSSNTQSLLEISEEESPVAVQIFGSDPYVMAKSCDSFNSNDNICIIDINMGCPAPKIVKNGEGSALMKQPELAEEIVKEVKKASLKPVTVKFRKGFDSNNINAVEFAKRLEQAGVDAITVHGRTREQMYEGKADWDVIRQVKEVVRIPVIGNGDVVSSEDALKLFEETKCDGIMIGRGSMGNPWIFSQIKNKLNGKDIVYPTTEEKIDMCIEHYRRAIYYNSEDKAVREMRKHIGWYIKGMEGNKEIKDKVNYEKSSEIAINILINYKKQLLGEQYYR</sequence>
<evidence type="ECO:0000313" key="9">
    <source>
        <dbReference type="EMBL" id="MBV7276381.1"/>
    </source>
</evidence>
<keyword evidence="4 7" id="KW-0819">tRNA processing</keyword>
<gene>
    <name evidence="9" type="primary">dusB</name>
    <name evidence="9" type="ORF">I6U48_26200</name>
</gene>
<dbReference type="RefSeq" id="WP_218323461.1">
    <property type="nucleotide sequence ID" value="NZ_JAEEGC010000173.1"/>
</dbReference>
<protein>
    <recommendedName>
        <fullName evidence="7">tRNA-dihydrouridine synthase</fullName>
        <ecNumber evidence="7">1.3.1.-</ecNumber>
    </recommendedName>
</protein>
<keyword evidence="5" id="KW-0521">NADP</keyword>
<dbReference type="InterPro" id="IPR001269">
    <property type="entry name" value="DUS_fam"/>
</dbReference>
<dbReference type="InterPro" id="IPR035587">
    <property type="entry name" value="DUS-like_FMN-bd"/>
</dbReference>
<evidence type="ECO:0000256" key="7">
    <source>
        <dbReference type="PIRNR" id="PIRNR006621"/>
    </source>
</evidence>
<dbReference type="PIRSF" id="PIRSF006621">
    <property type="entry name" value="Dus"/>
    <property type="match status" value="1"/>
</dbReference>
<accession>A0A949WTM7</accession>